<keyword evidence="5" id="KW-1185">Reference proteome</keyword>
<keyword evidence="2" id="KW-0067">ATP-binding</keyword>
<organism evidence="4 5">
    <name type="scientific">Catenulispora yoronensis</name>
    <dbReference type="NCBI Taxonomy" id="450799"/>
    <lineage>
        <taxon>Bacteria</taxon>
        <taxon>Bacillati</taxon>
        <taxon>Actinomycetota</taxon>
        <taxon>Actinomycetes</taxon>
        <taxon>Catenulisporales</taxon>
        <taxon>Catenulisporaceae</taxon>
        <taxon>Catenulispora</taxon>
    </lineage>
</organism>
<reference evidence="5" key="1">
    <citation type="journal article" date="2019" name="Int. J. Syst. Evol. Microbiol.">
        <title>The Global Catalogue of Microorganisms (GCM) 10K type strain sequencing project: providing services to taxonomists for standard genome sequencing and annotation.</title>
        <authorList>
            <consortium name="The Broad Institute Genomics Platform"/>
            <consortium name="The Broad Institute Genome Sequencing Center for Infectious Disease"/>
            <person name="Wu L."/>
            <person name="Ma J."/>
        </authorList>
    </citation>
    <scope>NUCLEOTIDE SEQUENCE [LARGE SCALE GENOMIC DNA]</scope>
    <source>
        <strain evidence="5">JCM 16014</strain>
    </source>
</reference>
<dbReference type="InterPro" id="IPR000792">
    <property type="entry name" value="Tscrpt_reg_LuxR_C"/>
</dbReference>
<dbReference type="Gene3D" id="1.10.10.10">
    <property type="entry name" value="Winged helix-like DNA-binding domain superfamily/Winged helix DNA-binding domain"/>
    <property type="match status" value="1"/>
</dbReference>
<dbReference type="Pfam" id="PF00196">
    <property type="entry name" value="GerE"/>
    <property type="match status" value="1"/>
</dbReference>
<dbReference type="CDD" id="cd06170">
    <property type="entry name" value="LuxR_C_like"/>
    <property type="match status" value="1"/>
</dbReference>
<evidence type="ECO:0000313" key="4">
    <source>
        <dbReference type="EMBL" id="GAA2033169.1"/>
    </source>
</evidence>
<protein>
    <submittedName>
        <fullName evidence="4">LuxR family transcriptional regulator</fullName>
    </submittedName>
</protein>
<dbReference type="PROSITE" id="PS00622">
    <property type="entry name" value="HTH_LUXR_1"/>
    <property type="match status" value="1"/>
</dbReference>
<name>A0ABP5FSC4_9ACTN</name>
<dbReference type="InterPro" id="IPR016032">
    <property type="entry name" value="Sig_transdc_resp-reg_C-effctor"/>
</dbReference>
<evidence type="ECO:0000256" key="2">
    <source>
        <dbReference type="ARBA" id="ARBA00022840"/>
    </source>
</evidence>
<feature type="domain" description="HTH luxR-type" evidence="3">
    <location>
        <begin position="808"/>
        <end position="871"/>
    </location>
</feature>
<evidence type="ECO:0000256" key="1">
    <source>
        <dbReference type="ARBA" id="ARBA00022741"/>
    </source>
</evidence>
<dbReference type="SUPFAM" id="SSF46894">
    <property type="entry name" value="C-terminal effector domain of the bipartite response regulators"/>
    <property type="match status" value="1"/>
</dbReference>
<evidence type="ECO:0000259" key="3">
    <source>
        <dbReference type="PROSITE" id="PS50043"/>
    </source>
</evidence>
<gene>
    <name evidence="4" type="ORF">GCM10009839_36850</name>
</gene>
<dbReference type="RefSeq" id="WP_344666853.1">
    <property type="nucleotide sequence ID" value="NZ_BAAAQN010000020.1"/>
</dbReference>
<dbReference type="PANTHER" id="PTHR16305">
    <property type="entry name" value="TESTICULAR SOLUBLE ADENYLYL CYCLASE"/>
    <property type="match status" value="1"/>
</dbReference>
<dbReference type="InterPro" id="IPR027417">
    <property type="entry name" value="P-loop_NTPase"/>
</dbReference>
<sequence>MAGLTQVASRWPLTGRDEELARFRRALGGASLVVVCGPPGVGKTRFAEECVEVAEVGGWRGVRVAASRAAAEIPLGALALLLRSDSVAEPDAGRLAEVARQDLAALAGEAGLLVFVDDFPALDRLSLGLLCQQAAAGRILLVGTVRSGEPMPDALAALWSGDRTVRIDLADLDRAGMDALLHEALGDQVEFGASTVFWQACRGNPLYLRELLFGAAADGTLSREAGVWHLVGELPSSPRLLELVGDRIRAVGGDGRAVLDLLALCQPLGLDELATVRPIEALEELESSGLIQVRTDRRRHEVTLAHPVYAQVLQSSMTRIRARATLTGQALRVEEHGLRRREDPLRVATWRLAATGTADAKLLLRAGRLARHTADHAGLERLARGALAAEDSVEARVLLSEALHAQCRSEEADGVLAAATELAAPDSLRQRLAQARAIVVGWGLGRLDDGIAILDAACRELPEPLHGELSALAAMQLAFAEQPVLALARFAAPAVDARPSRLRAIAEAYALASTGACERAEAVLVGSRRPWATDEPESMFVHQGSELMAEALVDYAAGRLLKAAAAMTQALHYAVEDGLAQAQASYSWLLGRILLASGRPRAAARWARDGIAVARARGLVGPGYLATACLATALAQVGDAEQAMKAVEELSALPSSVGMVAQARAWAAAVGGDATRGSRILLDAAYEAAEQERRATCIELLHDAARLGAASQARSLLRDVAVHCDQTTVGVRAAYVSALADQDPVGLQAAVEQFAESGMMLAAAEAASAAAAAWQERGGSRQAALAAARAAELAALCEGAQTPLLVVQARSVGTLTQRESEICRLAAEGMASRTIAEQLFLSVRTVNNHLQNAYTKLGVASRVELVSVLAG</sequence>
<comment type="caution">
    <text evidence="4">The sequence shown here is derived from an EMBL/GenBank/DDBJ whole genome shotgun (WGS) entry which is preliminary data.</text>
</comment>
<dbReference type="InterPro" id="IPR036388">
    <property type="entry name" value="WH-like_DNA-bd_sf"/>
</dbReference>
<dbReference type="PROSITE" id="PS50043">
    <property type="entry name" value="HTH_LUXR_2"/>
    <property type="match status" value="1"/>
</dbReference>
<dbReference type="EMBL" id="BAAAQN010000020">
    <property type="protein sequence ID" value="GAA2033169.1"/>
    <property type="molecule type" value="Genomic_DNA"/>
</dbReference>
<proteinExistence type="predicted"/>
<dbReference type="Proteomes" id="UP001500751">
    <property type="component" value="Unassembled WGS sequence"/>
</dbReference>
<evidence type="ECO:0000313" key="5">
    <source>
        <dbReference type="Proteomes" id="UP001500751"/>
    </source>
</evidence>
<dbReference type="Gene3D" id="3.40.50.300">
    <property type="entry name" value="P-loop containing nucleotide triphosphate hydrolases"/>
    <property type="match status" value="1"/>
</dbReference>
<dbReference type="SUPFAM" id="SSF52540">
    <property type="entry name" value="P-loop containing nucleoside triphosphate hydrolases"/>
    <property type="match status" value="1"/>
</dbReference>
<dbReference type="SMART" id="SM00421">
    <property type="entry name" value="HTH_LUXR"/>
    <property type="match status" value="1"/>
</dbReference>
<dbReference type="PRINTS" id="PR00038">
    <property type="entry name" value="HTHLUXR"/>
</dbReference>
<keyword evidence="1" id="KW-0547">Nucleotide-binding</keyword>
<dbReference type="PANTHER" id="PTHR16305:SF28">
    <property type="entry name" value="GUANYLATE CYCLASE DOMAIN-CONTAINING PROTEIN"/>
    <property type="match status" value="1"/>
</dbReference>
<accession>A0ABP5FSC4</accession>